<protein>
    <submittedName>
        <fullName evidence="1">Uncharacterized protein</fullName>
    </submittedName>
</protein>
<feature type="non-terminal residue" evidence="1">
    <location>
        <position position="70"/>
    </location>
</feature>
<comment type="caution">
    <text evidence="1">The sequence shown here is derived from an EMBL/GenBank/DDBJ whole genome shotgun (WGS) entry which is preliminary data.</text>
</comment>
<accession>X1U9Y5</accession>
<gene>
    <name evidence="1" type="ORF">S12H4_44272</name>
</gene>
<evidence type="ECO:0000313" key="1">
    <source>
        <dbReference type="EMBL" id="GAJ14348.1"/>
    </source>
</evidence>
<proteinExistence type="predicted"/>
<sequence length="70" mass="7822">MIEPGKWGWALAKAVIKMEKVGDKWEVAEVTTENIETKPVDPDPEISEKFKFVHNQSIANANVVVGKITE</sequence>
<dbReference type="EMBL" id="BARW01027265">
    <property type="protein sequence ID" value="GAJ14348.1"/>
    <property type="molecule type" value="Genomic_DNA"/>
</dbReference>
<organism evidence="1">
    <name type="scientific">marine sediment metagenome</name>
    <dbReference type="NCBI Taxonomy" id="412755"/>
    <lineage>
        <taxon>unclassified sequences</taxon>
        <taxon>metagenomes</taxon>
        <taxon>ecological metagenomes</taxon>
    </lineage>
</organism>
<name>X1U9Y5_9ZZZZ</name>
<reference evidence="1" key="1">
    <citation type="journal article" date="2014" name="Front. Microbiol.">
        <title>High frequency of phylogenetically diverse reductive dehalogenase-homologous genes in deep subseafloor sedimentary metagenomes.</title>
        <authorList>
            <person name="Kawai M."/>
            <person name="Futagami T."/>
            <person name="Toyoda A."/>
            <person name="Takaki Y."/>
            <person name="Nishi S."/>
            <person name="Hori S."/>
            <person name="Arai W."/>
            <person name="Tsubouchi T."/>
            <person name="Morono Y."/>
            <person name="Uchiyama I."/>
            <person name="Ito T."/>
            <person name="Fujiyama A."/>
            <person name="Inagaki F."/>
            <person name="Takami H."/>
        </authorList>
    </citation>
    <scope>NUCLEOTIDE SEQUENCE</scope>
    <source>
        <strain evidence="1">Expedition CK06-06</strain>
    </source>
</reference>
<dbReference type="AlphaFoldDB" id="X1U9Y5"/>